<evidence type="ECO:0008006" key="4">
    <source>
        <dbReference type="Google" id="ProtNLM"/>
    </source>
</evidence>
<comment type="caution">
    <text evidence="2">The sequence shown here is derived from an EMBL/GenBank/DDBJ whole genome shotgun (WGS) entry which is preliminary data.</text>
</comment>
<gene>
    <name evidence="2" type="ORF">ANANG_G00299270</name>
</gene>
<accession>A0A9D3LIY5</accession>
<feature type="compositionally biased region" description="Polar residues" evidence="1">
    <location>
        <begin position="32"/>
        <end position="51"/>
    </location>
</feature>
<dbReference type="PANTHER" id="PTHR14386">
    <property type="entry name" value="PROTEIN FAM204A"/>
    <property type="match status" value="1"/>
</dbReference>
<feature type="compositionally biased region" description="Basic residues" evidence="1">
    <location>
        <begin position="98"/>
        <end position="108"/>
    </location>
</feature>
<sequence length="239" mass="27271">MYNADPLTWGLNESDLESSSDENENTVKNDISENNVAKTGNVSDETSSPVNSEEKQDNQTESLASDDCLPGVSPAMWRKFKELQKKNQEMKKMTERRERRRRPKKHKKKADETPGSSREEDREPLAKREAHWKGLTQYFGANDRFETPPCGRPPPKTGLEKSLDSAIAEGDYGKAEDLSDRLATRELAVRIAGAADCRDFVESRQRAEASREAQKRKKQLPWGFEAKKRWETKSNMGYM</sequence>
<evidence type="ECO:0000313" key="2">
    <source>
        <dbReference type="EMBL" id="KAG5831004.1"/>
    </source>
</evidence>
<evidence type="ECO:0000313" key="3">
    <source>
        <dbReference type="Proteomes" id="UP001044222"/>
    </source>
</evidence>
<feature type="compositionally biased region" description="Basic and acidic residues" evidence="1">
    <location>
        <begin position="79"/>
        <end position="97"/>
    </location>
</feature>
<dbReference type="EMBL" id="JAFIRN010000018">
    <property type="protein sequence ID" value="KAG5831004.1"/>
    <property type="molecule type" value="Genomic_DNA"/>
</dbReference>
<evidence type="ECO:0000256" key="1">
    <source>
        <dbReference type="SAM" id="MobiDB-lite"/>
    </source>
</evidence>
<dbReference type="InterPro" id="IPR037690">
    <property type="entry name" value="FAM204A"/>
</dbReference>
<feature type="compositionally biased region" description="Basic and acidic residues" evidence="1">
    <location>
        <begin position="109"/>
        <end position="132"/>
    </location>
</feature>
<proteinExistence type="predicted"/>
<feature type="compositionally biased region" description="Acidic residues" evidence="1">
    <location>
        <begin position="14"/>
        <end position="24"/>
    </location>
</feature>
<organism evidence="2 3">
    <name type="scientific">Anguilla anguilla</name>
    <name type="common">European freshwater eel</name>
    <name type="synonym">Muraena anguilla</name>
    <dbReference type="NCBI Taxonomy" id="7936"/>
    <lineage>
        <taxon>Eukaryota</taxon>
        <taxon>Metazoa</taxon>
        <taxon>Chordata</taxon>
        <taxon>Craniata</taxon>
        <taxon>Vertebrata</taxon>
        <taxon>Euteleostomi</taxon>
        <taxon>Actinopterygii</taxon>
        <taxon>Neopterygii</taxon>
        <taxon>Teleostei</taxon>
        <taxon>Anguilliformes</taxon>
        <taxon>Anguillidae</taxon>
        <taxon>Anguilla</taxon>
    </lineage>
</organism>
<feature type="region of interest" description="Disordered" evidence="1">
    <location>
        <begin position="1"/>
        <end position="164"/>
    </location>
</feature>
<dbReference type="Proteomes" id="UP001044222">
    <property type="component" value="Chromosome 18"/>
</dbReference>
<keyword evidence="3" id="KW-1185">Reference proteome</keyword>
<protein>
    <recommendedName>
        <fullName evidence="4">Protein FAM204A</fullName>
    </recommendedName>
</protein>
<reference evidence="2" key="1">
    <citation type="submission" date="2021-01" db="EMBL/GenBank/DDBJ databases">
        <title>A chromosome-scale assembly of European eel, Anguilla anguilla.</title>
        <authorList>
            <person name="Henkel C."/>
            <person name="Jong-Raadsen S.A."/>
            <person name="Dufour S."/>
            <person name="Weltzien F.-A."/>
            <person name="Palstra A.P."/>
            <person name="Pelster B."/>
            <person name="Spaink H.P."/>
            <person name="Van Den Thillart G.E."/>
            <person name="Jansen H."/>
            <person name="Zahm M."/>
            <person name="Klopp C."/>
            <person name="Cedric C."/>
            <person name="Louis A."/>
            <person name="Berthelot C."/>
            <person name="Parey E."/>
            <person name="Roest Crollius H."/>
            <person name="Montfort J."/>
            <person name="Robinson-Rechavi M."/>
            <person name="Bucao C."/>
            <person name="Bouchez O."/>
            <person name="Gislard M."/>
            <person name="Lluch J."/>
            <person name="Milhes M."/>
            <person name="Lampietro C."/>
            <person name="Lopez Roques C."/>
            <person name="Donnadieu C."/>
            <person name="Braasch I."/>
            <person name="Desvignes T."/>
            <person name="Postlethwait J."/>
            <person name="Bobe J."/>
            <person name="Guiguen Y."/>
            <person name="Dirks R."/>
        </authorList>
    </citation>
    <scope>NUCLEOTIDE SEQUENCE</scope>
    <source>
        <strain evidence="2">Tag_6206</strain>
        <tissue evidence="2">Liver</tissue>
    </source>
</reference>
<dbReference type="AlphaFoldDB" id="A0A9D3LIY5"/>
<name>A0A9D3LIY5_ANGAN</name>
<dbReference type="PANTHER" id="PTHR14386:SF2">
    <property type="entry name" value="PROTEIN FAM204A"/>
    <property type="match status" value="1"/>
</dbReference>